<dbReference type="RefSeq" id="WP_186458389.1">
    <property type="nucleotide sequence ID" value="NZ_VIWP01000008.1"/>
</dbReference>
<evidence type="ECO:0000313" key="2">
    <source>
        <dbReference type="Proteomes" id="UP000320653"/>
    </source>
</evidence>
<proteinExistence type="predicted"/>
<evidence type="ECO:0000313" key="1">
    <source>
        <dbReference type="EMBL" id="TWF49514.1"/>
    </source>
</evidence>
<dbReference type="Proteomes" id="UP000320653">
    <property type="component" value="Unassembled WGS sequence"/>
</dbReference>
<gene>
    <name evidence="1" type="ORF">FHW37_108184</name>
</gene>
<accession>A0A561QGM9</accession>
<sequence length="48" mass="5475">MTKAMTERRQETDRVASEIIKAQAAARDAKTARLREARRALQKAFEAE</sequence>
<keyword evidence="2" id="KW-1185">Reference proteome</keyword>
<dbReference type="EMBL" id="VIWP01000008">
    <property type="protein sequence ID" value="TWF49514.1"/>
    <property type="molecule type" value="Genomic_DNA"/>
</dbReference>
<protein>
    <submittedName>
        <fullName evidence="1">Uncharacterized protein</fullName>
    </submittedName>
</protein>
<organism evidence="1 2">
    <name type="scientific">Neorhizobium alkalisoli</name>
    <dbReference type="NCBI Taxonomy" id="528178"/>
    <lineage>
        <taxon>Bacteria</taxon>
        <taxon>Pseudomonadati</taxon>
        <taxon>Pseudomonadota</taxon>
        <taxon>Alphaproteobacteria</taxon>
        <taxon>Hyphomicrobiales</taxon>
        <taxon>Rhizobiaceae</taxon>
        <taxon>Rhizobium/Agrobacterium group</taxon>
        <taxon>Neorhizobium</taxon>
    </lineage>
</organism>
<comment type="caution">
    <text evidence="1">The sequence shown here is derived from an EMBL/GenBank/DDBJ whole genome shotgun (WGS) entry which is preliminary data.</text>
</comment>
<dbReference type="AlphaFoldDB" id="A0A561QGM9"/>
<reference evidence="1 2" key="1">
    <citation type="submission" date="2019-06" db="EMBL/GenBank/DDBJ databases">
        <title>Sorghum-associated microbial communities from plants grown in Nebraska, USA.</title>
        <authorList>
            <person name="Schachtman D."/>
        </authorList>
    </citation>
    <scope>NUCLEOTIDE SEQUENCE [LARGE SCALE GENOMIC DNA]</scope>
    <source>
        <strain evidence="1 2">1225</strain>
    </source>
</reference>
<name>A0A561QGM9_9HYPH</name>